<reference evidence="2" key="2">
    <citation type="journal article" date="2020" name="Nat. Commun.">
        <title>Large-scale genome sequencing of mycorrhizal fungi provides insights into the early evolution of symbiotic traits.</title>
        <authorList>
            <person name="Miyauchi S."/>
            <person name="Kiss E."/>
            <person name="Kuo A."/>
            <person name="Drula E."/>
            <person name="Kohler A."/>
            <person name="Sanchez-Garcia M."/>
            <person name="Morin E."/>
            <person name="Andreopoulos B."/>
            <person name="Barry K.W."/>
            <person name="Bonito G."/>
            <person name="Buee M."/>
            <person name="Carver A."/>
            <person name="Chen C."/>
            <person name="Cichocki N."/>
            <person name="Clum A."/>
            <person name="Culley D."/>
            <person name="Crous P.W."/>
            <person name="Fauchery L."/>
            <person name="Girlanda M."/>
            <person name="Hayes R.D."/>
            <person name="Keri Z."/>
            <person name="LaButti K."/>
            <person name="Lipzen A."/>
            <person name="Lombard V."/>
            <person name="Magnuson J."/>
            <person name="Maillard F."/>
            <person name="Murat C."/>
            <person name="Nolan M."/>
            <person name="Ohm R.A."/>
            <person name="Pangilinan J."/>
            <person name="Pereira M.F."/>
            <person name="Perotto S."/>
            <person name="Peter M."/>
            <person name="Pfister S."/>
            <person name="Riley R."/>
            <person name="Sitrit Y."/>
            <person name="Stielow J.B."/>
            <person name="Szollosi G."/>
            <person name="Zifcakova L."/>
            <person name="Stursova M."/>
            <person name="Spatafora J.W."/>
            <person name="Tedersoo L."/>
            <person name="Vaario L.M."/>
            <person name="Yamada A."/>
            <person name="Yan M."/>
            <person name="Wang P."/>
            <person name="Xu J."/>
            <person name="Bruns T."/>
            <person name="Baldrian P."/>
            <person name="Vilgalys R."/>
            <person name="Dunand C."/>
            <person name="Henrissat B."/>
            <person name="Grigoriev I.V."/>
            <person name="Hibbett D."/>
            <person name="Nagy L.G."/>
            <person name="Martin F.M."/>
        </authorList>
    </citation>
    <scope>NUCLEOTIDE SEQUENCE</scope>
    <source>
        <strain evidence="2">BED1</strain>
    </source>
</reference>
<protein>
    <submittedName>
        <fullName evidence="2">Uncharacterized protein</fullName>
    </submittedName>
</protein>
<accession>A0AAD4GGB3</accession>
<proteinExistence type="predicted"/>
<evidence type="ECO:0000313" key="2">
    <source>
        <dbReference type="EMBL" id="KAF8442237.1"/>
    </source>
</evidence>
<dbReference type="EMBL" id="WHUW01000009">
    <property type="protein sequence ID" value="KAF8442237.1"/>
    <property type="molecule type" value="Genomic_DNA"/>
</dbReference>
<keyword evidence="1" id="KW-0812">Transmembrane</keyword>
<feature type="transmembrane region" description="Helical" evidence="1">
    <location>
        <begin position="145"/>
        <end position="164"/>
    </location>
</feature>
<evidence type="ECO:0000313" key="3">
    <source>
        <dbReference type="Proteomes" id="UP001194468"/>
    </source>
</evidence>
<comment type="caution">
    <text evidence="2">The sequence shown here is derived from an EMBL/GenBank/DDBJ whole genome shotgun (WGS) entry which is preliminary data.</text>
</comment>
<reference evidence="2" key="1">
    <citation type="submission" date="2019-10" db="EMBL/GenBank/DDBJ databases">
        <authorList>
            <consortium name="DOE Joint Genome Institute"/>
            <person name="Kuo A."/>
            <person name="Miyauchi S."/>
            <person name="Kiss E."/>
            <person name="Drula E."/>
            <person name="Kohler A."/>
            <person name="Sanchez-Garcia M."/>
            <person name="Andreopoulos B."/>
            <person name="Barry K.W."/>
            <person name="Bonito G."/>
            <person name="Buee M."/>
            <person name="Carver A."/>
            <person name="Chen C."/>
            <person name="Cichocki N."/>
            <person name="Clum A."/>
            <person name="Culley D."/>
            <person name="Crous P.W."/>
            <person name="Fauchery L."/>
            <person name="Girlanda M."/>
            <person name="Hayes R."/>
            <person name="Keri Z."/>
            <person name="LaButti K."/>
            <person name="Lipzen A."/>
            <person name="Lombard V."/>
            <person name="Magnuson J."/>
            <person name="Maillard F."/>
            <person name="Morin E."/>
            <person name="Murat C."/>
            <person name="Nolan M."/>
            <person name="Ohm R."/>
            <person name="Pangilinan J."/>
            <person name="Pereira M."/>
            <person name="Perotto S."/>
            <person name="Peter M."/>
            <person name="Riley R."/>
            <person name="Sitrit Y."/>
            <person name="Stielow B."/>
            <person name="Szollosi G."/>
            <person name="Zifcakova L."/>
            <person name="Stursova M."/>
            <person name="Spatafora J.W."/>
            <person name="Tedersoo L."/>
            <person name="Vaario L.-M."/>
            <person name="Yamada A."/>
            <person name="Yan M."/>
            <person name="Wang P."/>
            <person name="Xu J."/>
            <person name="Bruns T."/>
            <person name="Baldrian P."/>
            <person name="Vilgalys R."/>
            <person name="Henrissat B."/>
            <person name="Grigoriev I.V."/>
            <person name="Hibbett D."/>
            <person name="Nagy L.G."/>
            <person name="Martin F.M."/>
        </authorList>
    </citation>
    <scope>NUCLEOTIDE SEQUENCE</scope>
    <source>
        <strain evidence="2">BED1</strain>
    </source>
</reference>
<keyword evidence="1" id="KW-1133">Transmembrane helix</keyword>
<feature type="transmembrane region" description="Helical" evidence="1">
    <location>
        <begin position="115"/>
        <end position="133"/>
    </location>
</feature>
<dbReference type="AlphaFoldDB" id="A0AAD4GGB3"/>
<dbReference type="Proteomes" id="UP001194468">
    <property type="component" value="Unassembled WGS sequence"/>
</dbReference>
<keyword evidence="3" id="KW-1185">Reference proteome</keyword>
<keyword evidence="1" id="KW-0472">Membrane</keyword>
<sequence>MTAVVMILRVWAMYGRSKLVLGVLLASFFLEIVSLVLTAAIQSDPRNLSAATIHILDFTGCTVDPTSFIWGKINSVLQITHGTAMLAFAIVKFAQQSLETYRLTRQWHLNRYISMLVKQGIFYFFAVFMFNLINELAAAGILQNYGWQLIVTIILQYVPVFTLTPRFIMGIRELYAHDTGVRCSGGIDTGFGLQSYSRDADGTVMVFAGVGQDEGSGDVEEIQREIGTTLPM</sequence>
<feature type="transmembrane region" description="Helical" evidence="1">
    <location>
        <begin position="75"/>
        <end position="94"/>
    </location>
</feature>
<evidence type="ECO:0000256" key="1">
    <source>
        <dbReference type="SAM" id="Phobius"/>
    </source>
</evidence>
<gene>
    <name evidence="2" type="ORF">L210DRAFT_3536113</name>
</gene>
<organism evidence="2 3">
    <name type="scientific">Boletus edulis BED1</name>
    <dbReference type="NCBI Taxonomy" id="1328754"/>
    <lineage>
        <taxon>Eukaryota</taxon>
        <taxon>Fungi</taxon>
        <taxon>Dikarya</taxon>
        <taxon>Basidiomycota</taxon>
        <taxon>Agaricomycotina</taxon>
        <taxon>Agaricomycetes</taxon>
        <taxon>Agaricomycetidae</taxon>
        <taxon>Boletales</taxon>
        <taxon>Boletineae</taxon>
        <taxon>Boletaceae</taxon>
        <taxon>Boletoideae</taxon>
        <taxon>Boletus</taxon>
    </lineage>
</organism>
<name>A0AAD4GGB3_BOLED</name>